<protein>
    <submittedName>
        <fullName evidence="4">Alpha/beta hydrolase family protein</fullName>
    </submittedName>
</protein>
<reference evidence="4 5" key="1">
    <citation type="submission" date="2018-11" db="EMBL/GenBank/DDBJ databases">
        <title>Sequencing the genomes of 1000 actinobacteria strains.</title>
        <authorList>
            <person name="Klenk H.-P."/>
        </authorList>
    </citation>
    <scope>NUCLEOTIDE SEQUENCE [LARGE SCALE GENOMIC DNA]</scope>
    <source>
        <strain evidence="4 5">DSM 11294</strain>
    </source>
</reference>
<evidence type="ECO:0000256" key="1">
    <source>
        <dbReference type="SAM" id="MobiDB-lite"/>
    </source>
</evidence>
<evidence type="ECO:0000313" key="4">
    <source>
        <dbReference type="EMBL" id="ROR74271.1"/>
    </source>
</evidence>
<dbReference type="SUPFAM" id="SSF53474">
    <property type="entry name" value="alpha/beta-Hydrolases"/>
    <property type="match status" value="1"/>
</dbReference>
<feature type="transmembrane region" description="Helical" evidence="2">
    <location>
        <begin position="40"/>
        <end position="61"/>
    </location>
</feature>
<feature type="region of interest" description="Disordered" evidence="1">
    <location>
        <begin position="83"/>
        <end position="108"/>
    </location>
</feature>
<dbReference type="Pfam" id="PF06259">
    <property type="entry name" value="Abhydrolase_8"/>
    <property type="match status" value="1"/>
</dbReference>
<sequence>MAGRTALWGDHVGRQQHAIAPHGARTAALRSERGAAGIETMGIVVVAAILLAVVVAAASPWGSSIASGIDAAICRVTQGECSGSEGEEAVSDSGPAAEPAGSGTEPTPQERLAEIADMDGEELADYLERLPAHEREALLEAARRTQLDNSVSQDERVGAAQLLIAEAAPQVRASADDYGIWEEWATVMSDPGQAQRRQELERLIAEAPDGSLLADLRDGSIHFNAEPTPEQFDRAVARAEEGRFAQEIAGNFAGWLGTDRNFVHFEVDLENQSIRAAELTGGNLDTAEHVAVTIPGTLMGDGMGEYIDGYTRGHGNALYNSLSDIGVDNTAVISCVCYDPPRGLVNAVSGSHAETSDLAAVVDALPSGNSPDLHILGHSYGGVAVGHDVVNHGLEAANLICLGCPGFGGGVTGPGDLPGAATVWGIRHPQDPIQVSVGVHGTQPEAPRFGGESYDYGSGWGWSPGSHSTYYTDAVSVQNLAYIVSGQEDLVTGRR</sequence>
<keyword evidence="4" id="KW-0378">Hydrolase</keyword>
<keyword evidence="2" id="KW-1133">Transmembrane helix</keyword>
<comment type="caution">
    <text evidence="4">The sequence shown here is derived from an EMBL/GenBank/DDBJ whole genome shotgun (WGS) entry which is preliminary data.</text>
</comment>
<evidence type="ECO:0000256" key="2">
    <source>
        <dbReference type="SAM" id="Phobius"/>
    </source>
</evidence>
<dbReference type="EMBL" id="RKHK01000001">
    <property type="protein sequence ID" value="ROR74271.1"/>
    <property type="molecule type" value="Genomic_DNA"/>
</dbReference>
<organism evidence="4 5">
    <name type="scientific">Bogoriella caseilytica</name>
    <dbReference type="NCBI Taxonomy" id="56055"/>
    <lineage>
        <taxon>Bacteria</taxon>
        <taxon>Bacillati</taxon>
        <taxon>Actinomycetota</taxon>
        <taxon>Actinomycetes</taxon>
        <taxon>Micrococcales</taxon>
        <taxon>Bogoriellaceae</taxon>
        <taxon>Bogoriella</taxon>
    </lineage>
</organism>
<dbReference type="GO" id="GO:0016787">
    <property type="term" value="F:hydrolase activity"/>
    <property type="evidence" value="ECO:0007669"/>
    <property type="project" value="UniProtKB-KW"/>
</dbReference>
<keyword evidence="2" id="KW-0472">Membrane</keyword>
<dbReference type="AlphaFoldDB" id="A0A3N2BG79"/>
<keyword evidence="5" id="KW-1185">Reference proteome</keyword>
<evidence type="ECO:0000259" key="3">
    <source>
        <dbReference type="Pfam" id="PF06259"/>
    </source>
</evidence>
<gene>
    <name evidence="4" type="ORF">EDD31_2675</name>
</gene>
<feature type="domain" description="DUF1023" evidence="3">
    <location>
        <begin position="271"/>
        <end position="434"/>
    </location>
</feature>
<dbReference type="Proteomes" id="UP000280668">
    <property type="component" value="Unassembled WGS sequence"/>
</dbReference>
<evidence type="ECO:0000313" key="5">
    <source>
        <dbReference type="Proteomes" id="UP000280668"/>
    </source>
</evidence>
<name>A0A3N2BG79_9MICO</name>
<dbReference type="InterPro" id="IPR010427">
    <property type="entry name" value="DUF1023"/>
</dbReference>
<dbReference type="InterPro" id="IPR029058">
    <property type="entry name" value="AB_hydrolase_fold"/>
</dbReference>
<proteinExistence type="predicted"/>
<accession>A0A3N2BG79</accession>
<keyword evidence="2" id="KW-0812">Transmembrane</keyword>